<evidence type="ECO:0000313" key="2">
    <source>
        <dbReference type="Proteomes" id="UP000800036"/>
    </source>
</evidence>
<sequence length="372" mass="42904">MPLELCLVTEDAECYKFAPMMFESIHPNGMVDACWPRNLTPEAQKMHASGFIAHKGFDSSIVGVTQWLVFENEKQPEFDFDGSPGTFKDDVEKLHQHHDGRSKTLISWGQGTTLTKWGTDLADKMNALCIMEATTKERWLYEKVGFETKHHYAIEASGELNRGVAERLFFMVRHHLQPDTLLYYQQLWATRSPWPPGNTFRSLYRSYSRQWVPHISSRPCWPDNQTEEGQKLAIERWMEELDVNPDVKWAKAIDTSATDADGRPKIVGVVQYTIFQPGKMYPEVPHFLRNHVWPNDFERDYALHMWNSYAGPRREVLKTEIVPVINMQILCVWTEYRRQGIGTKLVEWGTKQADALNGVCIVEAGGIGRQLI</sequence>
<evidence type="ECO:0000313" key="1">
    <source>
        <dbReference type="EMBL" id="KAF1968341.1"/>
    </source>
</evidence>
<dbReference type="Proteomes" id="UP000800036">
    <property type="component" value="Unassembled WGS sequence"/>
</dbReference>
<dbReference type="Gene3D" id="3.40.630.30">
    <property type="match status" value="1"/>
</dbReference>
<proteinExistence type="predicted"/>
<dbReference type="CDD" id="cd04301">
    <property type="entry name" value="NAT_SF"/>
    <property type="match status" value="1"/>
</dbReference>
<dbReference type="InterPro" id="IPR052523">
    <property type="entry name" value="Trichothecene_AcTrans"/>
</dbReference>
<name>A0A6A5UTN7_9PLEO</name>
<organism evidence="1 2">
    <name type="scientific">Bimuria novae-zelandiae CBS 107.79</name>
    <dbReference type="NCBI Taxonomy" id="1447943"/>
    <lineage>
        <taxon>Eukaryota</taxon>
        <taxon>Fungi</taxon>
        <taxon>Dikarya</taxon>
        <taxon>Ascomycota</taxon>
        <taxon>Pezizomycotina</taxon>
        <taxon>Dothideomycetes</taxon>
        <taxon>Pleosporomycetidae</taxon>
        <taxon>Pleosporales</taxon>
        <taxon>Massarineae</taxon>
        <taxon>Didymosphaeriaceae</taxon>
        <taxon>Bimuria</taxon>
    </lineage>
</organism>
<gene>
    <name evidence="1" type="ORF">BU23DRAFT_656138</name>
</gene>
<accession>A0A6A5UTN7</accession>
<dbReference type="PANTHER" id="PTHR42791:SF14">
    <property type="entry name" value="N-ACETYLTRANSFERASE DOMAIN-CONTAINING PROTEIN"/>
    <property type="match status" value="1"/>
</dbReference>
<dbReference type="AlphaFoldDB" id="A0A6A5UTN7"/>
<dbReference type="EMBL" id="ML976721">
    <property type="protein sequence ID" value="KAF1968341.1"/>
    <property type="molecule type" value="Genomic_DNA"/>
</dbReference>
<protein>
    <recommendedName>
        <fullName evidence="3">N-acetyltransferase domain-containing protein</fullName>
    </recommendedName>
</protein>
<reference evidence="1" key="1">
    <citation type="journal article" date="2020" name="Stud. Mycol.">
        <title>101 Dothideomycetes genomes: a test case for predicting lifestyles and emergence of pathogens.</title>
        <authorList>
            <person name="Haridas S."/>
            <person name="Albert R."/>
            <person name="Binder M."/>
            <person name="Bloem J."/>
            <person name="Labutti K."/>
            <person name="Salamov A."/>
            <person name="Andreopoulos B."/>
            <person name="Baker S."/>
            <person name="Barry K."/>
            <person name="Bills G."/>
            <person name="Bluhm B."/>
            <person name="Cannon C."/>
            <person name="Castanera R."/>
            <person name="Culley D."/>
            <person name="Daum C."/>
            <person name="Ezra D."/>
            <person name="Gonzalez J."/>
            <person name="Henrissat B."/>
            <person name="Kuo A."/>
            <person name="Liang C."/>
            <person name="Lipzen A."/>
            <person name="Lutzoni F."/>
            <person name="Magnuson J."/>
            <person name="Mondo S."/>
            <person name="Nolan M."/>
            <person name="Ohm R."/>
            <person name="Pangilinan J."/>
            <person name="Park H.-J."/>
            <person name="Ramirez L."/>
            <person name="Alfaro M."/>
            <person name="Sun H."/>
            <person name="Tritt A."/>
            <person name="Yoshinaga Y."/>
            <person name="Zwiers L.-H."/>
            <person name="Turgeon B."/>
            <person name="Goodwin S."/>
            <person name="Spatafora J."/>
            <person name="Crous P."/>
            <person name="Grigoriev I."/>
        </authorList>
    </citation>
    <scope>NUCLEOTIDE SEQUENCE</scope>
    <source>
        <strain evidence="1">CBS 107.79</strain>
    </source>
</reference>
<dbReference type="OrthoDB" id="3727498at2759"/>
<dbReference type="PANTHER" id="PTHR42791">
    <property type="entry name" value="GNAT FAMILY ACETYLTRANSFERASE"/>
    <property type="match status" value="1"/>
</dbReference>
<dbReference type="InterPro" id="IPR016181">
    <property type="entry name" value="Acyl_CoA_acyltransferase"/>
</dbReference>
<dbReference type="SUPFAM" id="SSF55729">
    <property type="entry name" value="Acyl-CoA N-acyltransferases (Nat)"/>
    <property type="match status" value="1"/>
</dbReference>
<evidence type="ECO:0008006" key="3">
    <source>
        <dbReference type="Google" id="ProtNLM"/>
    </source>
</evidence>
<keyword evidence="2" id="KW-1185">Reference proteome</keyword>